<name>A0A8X6K4C2_9ARAC</name>
<evidence type="ECO:0000313" key="1">
    <source>
        <dbReference type="EMBL" id="GFS64808.1"/>
    </source>
</evidence>
<evidence type="ECO:0000313" key="2">
    <source>
        <dbReference type="Proteomes" id="UP000886998"/>
    </source>
</evidence>
<gene>
    <name evidence="1" type="ORF">TNIN_481</name>
</gene>
<organism evidence="1 2">
    <name type="scientific">Trichonephila inaurata madagascariensis</name>
    <dbReference type="NCBI Taxonomy" id="2747483"/>
    <lineage>
        <taxon>Eukaryota</taxon>
        <taxon>Metazoa</taxon>
        <taxon>Ecdysozoa</taxon>
        <taxon>Arthropoda</taxon>
        <taxon>Chelicerata</taxon>
        <taxon>Arachnida</taxon>
        <taxon>Araneae</taxon>
        <taxon>Araneomorphae</taxon>
        <taxon>Entelegynae</taxon>
        <taxon>Araneoidea</taxon>
        <taxon>Nephilidae</taxon>
        <taxon>Trichonephila</taxon>
        <taxon>Trichonephila inaurata</taxon>
    </lineage>
</organism>
<dbReference type="EMBL" id="BMAV01028072">
    <property type="protein sequence ID" value="GFS64808.1"/>
    <property type="molecule type" value="Genomic_DNA"/>
</dbReference>
<sequence>MISSLITNVLHHENRPFRSSKFLVSMEMAVNCYEHYSGVLDIYLGTIKQQREELKSKKGNSAGNGVVVGRNGNIKDFRHVLESICC</sequence>
<protein>
    <submittedName>
        <fullName evidence="1">Uncharacterized protein</fullName>
    </submittedName>
</protein>
<proteinExistence type="predicted"/>
<reference evidence="1" key="1">
    <citation type="submission" date="2020-08" db="EMBL/GenBank/DDBJ databases">
        <title>Multicomponent nature underlies the extraordinary mechanical properties of spider dragline silk.</title>
        <authorList>
            <person name="Kono N."/>
            <person name="Nakamura H."/>
            <person name="Mori M."/>
            <person name="Yoshida Y."/>
            <person name="Ohtoshi R."/>
            <person name="Malay A.D."/>
            <person name="Moran D.A.P."/>
            <person name="Tomita M."/>
            <person name="Numata K."/>
            <person name="Arakawa K."/>
        </authorList>
    </citation>
    <scope>NUCLEOTIDE SEQUENCE</scope>
</reference>
<accession>A0A8X6K4C2</accession>
<keyword evidence="2" id="KW-1185">Reference proteome</keyword>
<dbReference type="Proteomes" id="UP000886998">
    <property type="component" value="Unassembled WGS sequence"/>
</dbReference>
<dbReference type="AlphaFoldDB" id="A0A8X6K4C2"/>
<comment type="caution">
    <text evidence="1">The sequence shown here is derived from an EMBL/GenBank/DDBJ whole genome shotgun (WGS) entry which is preliminary data.</text>
</comment>